<dbReference type="Proteomes" id="UP000651050">
    <property type="component" value="Unassembled WGS sequence"/>
</dbReference>
<protein>
    <recommendedName>
        <fullName evidence="3">Lipoprotein</fullName>
    </recommendedName>
</protein>
<proteinExistence type="predicted"/>
<dbReference type="AlphaFoldDB" id="A0A931MFY1"/>
<dbReference type="EMBL" id="JADWYS010000001">
    <property type="protein sequence ID" value="MBG9387618.1"/>
    <property type="molecule type" value="Genomic_DNA"/>
</dbReference>
<dbReference type="PROSITE" id="PS51257">
    <property type="entry name" value="PROKAR_LIPOPROTEIN"/>
    <property type="match status" value="1"/>
</dbReference>
<organism evidence="1 2">
    <name type="scientific">Caenimonas aquaedulcis</name>
    <dbReference type="NCBI Taxonomy" id="2793270"/>
    <lineage>
        <taxon>Bacteria</taxon>
        <taxon>Pseudomonadati</taxon>
        <taxon>Pseudomonadota</taxon>
        <taxon>Betaproteobacteria</taxon>
        <taxon>Burkholderiales</taxon>
        <taxon>Comamonadaceae</taxon>
        <taxon>Caenimonas</taxon>
    </lineage>
</organism>
<evidence type="ECO:0000313" key="2">
    <source>
        <dbReference type="Proteomes" id="UP000651050"/>
    </source>
</evidence>
<accession>A0A931MFY1</accession>
<keyword evidence="2" id="KW-1185">Reference proteome</keyword>
<evidence type="ECO:0008006" key="3">
    <source>
        <dbReference type="Google" id="ProtNLM"/>
    </source>
</evidence>
<reference evidence="1" key="1">
    <citation type="submission" date="2020-11" db="EMBL/GenBank/DDBJ databases">
        <title>Bacterial whole genome sequence for Caenimonas sp. DR4.4.</title>
        <authorList>
            <person name="Le V."/>
            <person name="Ko S.-R."/>
            <person name="Ahn C.-Y."/>
            <person name="Oh H.-M."/>
        </authorList>
    </citation>
    <scope>NUCLEOTIDE SEQUENCE</scope>
    <source>
        <strain evidence="1">DR4.4</strain>
    </source>
</reference>
<name>A0A931MFY1_9BURK</name>
<comment type="caution">
    <text evidence="1">The sequence shown here is derived from an EMBL/GenBank/DDBJ whole genome shotgun (WGS) entry which is preliminary data.</text>
</comment>
<dbReference type="RefSeq" id="WP_196985527.1">
    <property type="nucleotide sequence ID" value="NZ_JADWYS010000001.1"/>
</dbReference>
<evidence type="ECO:0000313" key="1">
    <source>
        <dbReference type="EMBL" id="MBG9387618.1"/>
    </source>
</evidence>
<sequence>MKTAGVGLALALALAGCHSPKKLAGADDLHRAARDTASIARESALLVDQVQRGHVGADYVWVHQQALQEDARRAAEPLHRAAPDALRGLQQQVEAASARLSAGLEHTPLATAGPDELARLAQVFAQAGAQAAALRGDK</sequence>
<gene>
    <name evidence="1" type="ORF">I5803_06285</name>
</gene>